<proteinExistence type="predicted"/>
<feature type="chain" id="PRO_5029458267" description="PQQ-binding-like beta-propeller repeat protein" evidence="1">
    <location>
        <begin position="20"/>
        <end position="266"/>
    </location>
</feature>
<dbReference type="InterPro" id="IPR015943">
    <property type="entry name" value="WD40/YVTN_repeat-like_dom_sf"/>
</dbReference>
<protein>
    <recommendedName>
        <fullName evidence="4">PQQ-binding-like beta-propeller repeat protein</fullName>
    </recommendedName>
</protein>
<sequence>MNVKNYIALSVFCSMGAFAQVTVDMKADIEQVLLDPLSGNVLVEDKDNVSCVNGQTNELNWSFAKKDYASITTLEGVTTTLNKIENNDFLNAFNKDEEVTLIPQSPFAAVRLEHNDLIVNSATGEVVFNSAEMQYRILQTYYLIAENNLLILGVKDSTISFLNYDLASKKVLWSNDLGTLDSLGKSLGNLFKAFTGKVTQQVEDKIITASDEILVTVKGVLYTINKTSGKINWNTSYIITNFFLNQRKDKIVVITDESSFLNSSMH</sequence>
<dbReference type="SUPFAM" id="SSF50998">
    <property type="entry name" value="Quinoprotein alcohol dehydrogenase-like"/>
    <property type="match status" value="1"/>
</dbReference>
<dbReference type="RefSeq" id="WP_155036817.1">
    <property type="nucleotide sequence ID" value="NZ_JAYMMG010000025.1"/>
</dbReference>
<organism evidence="2 3">
    <name type="scientific">Myroides pelagicus</name>
    <dbReference type="NCBI Taxonomy" id="270914"/>
    <lineage>
        <taxon>Bacteria</taxon>
        <taxon>Pseudomonadati</taxon>
        <taxon>Bacteroidota</taxon>
        <taxon>Flavobacteriia</taxon>
        <taxon>Flavobacteriales</taxon>
        <taxon>Flavobacteriaceae</taxon>
        <taxon>Myroides</taxon>
    </lineage>
</organism>
<keyword evidence="1" id="KW-0732">Signal</keyword>
<name>A0A7K1GPL6_9FLAO</name>
<evidence type="ECO:0008006" key="4">
    <source>
        <dbReference type="Google" id="ProtNLM"/>
    </source>
</evidence>
<dbReference type="EMBL" id="WMJY01000043">
    <property type="protein sequence ID" value="MTH30845.1"/>
    <property type="molecule type" value="Genomic_DNA"/>
</dbReference>
<accession>A0A7K1GPL6</accession>
<gene>
    <name evidence="2" type="ORF">GJV77_13225</name>
</gene>
<reference evidence="2 3" key="1">
    <citation type="journal article" date="2006" name="Int. J. Syst. Evol. Microbiol.">
        <title>Myroides pelagicus sp. nov., isolated from seawater in Thailand.</title>
        <authorList>
            <person name="Yoon J."/>
            <person name="Maneerat S."/>
            <person name="Kawai F."/>
            <person name="Yokota A."/>
        </authorList>
    </citation>
    <scope>NUCLEOTIDE SEQUENCE [LARGE SCALE GENOMIC DNA]</scope>
    <source>
        <strain evidence="2 3">SM1T</strain>
    </source>
</reference>
<evidence type="ECO:0000256" key="1">
    <source>
        <dbReference type="SAM" id="SignalP"/>
    </source>
</evidence>
<comment type="caution">
    <text evidence="2">The sequence shown here is derived from an EMBL/GenBank/DDBJ whole genome shotgun (WGS) entry which is preliminary data.</text>
</comment>
<dbReference type="InterPro" id="IPR011047">
    <property type="entry name" value="Quinoprotein_ADH-like_sf"/>
</dbReference>
<dbReference type="Proteomes" id="UP000488936">
    <property type="component" value="Unassembled WGS sequence"/>
</dbReference>
<evidence type="ECO:0000313" key="3">
    <source>
        <dbReference type="Proteomes" id="UP000488936"/>
    </source>
</evidence>
<evidence type="ECO:0000313" key="2">
    <source>
        <dbReference type="EMBL" id="MTH30845.1"/>
    </source>
</evidence>
<dbReference type="OrthoDB" id="1489043at2"/>
<feature type="signal peptide" evidence="1">
    <location>
        <begin position="1"/>
        <end position="19"/>
    </location>
</feature>
<keyword evidence="3" id="KW-1185">Reference proteome</keyword>
<dbReference type="Gene3D" id="2.130.10.10">
    <property type="entry name" value="YVTN repeat-like/Quinoprotein amine dehydrogenase"/>
    <property type="match status" value="1"/>
</dbReference>
<dbReference type="AlphaFoldDB" id="A0A7K1GPL6"/>